<keyword evidence="2" id="KW-1185">Reference proteome</keyword>
<dbReference type="AlphaFoldDB" id="A0A5E4PZS3"/>
<evidence type="ECO:0000313" key="1">
    <source>
        <dbReference type="EMBL" id="VVC91450.1"/>
    </source>
</evidence>
<dbReference type="Proteomes" id="UP000324832">
    <property type="component" value="Unassembled WGS sequence"/>
</dbReference>
<evidence type="ECO:0000313" key="2">
    <source>
        <dbReference type="Proteomes" id="UP000324832"/>
    </source>
</evidence>
<gene>
    <name evidence="1" type="ORF">LSINAPIS_LOCUS4121</name>
</gene>
<reference evidence="1 2" key="1">
    <citation type="submission" date="2017-07" db="EMBL/GenBank/DDBJ databases">
        <authorList>
            <person name="Talla V."/>
            <person name="Backstrom N."/>
        </authorList>
    </citation>
    <scope>NUCLEOTIDE SEQUENCE [LARGE SCALE GENOMIC DNA]</scope>
</reference>
<protein>
    <submittedName>
        <fullName evidence="1">Uncharacterized protein</fullName>
    </submittedName>
</protein>
<name>A0A5E4PZS3_9NEOP</name>
<sequence>MVGQDISHNFVESQNNIKMSKIILFVLEAIAIQTAYSQCLNRIINGCAPNVYENLLPNNLIIGPQGIPILPTLAPAAPCLPTLAPAAPCLPTLAQSSILPVAQNVIPEYPYPTVVHDSSVANSLANALQLLVVSNLLSNTLPGPCELPGYPVETVLPMPALPGCSSYNYVY</sequence>
<proteinExistence type="predicted"/>
<organism evidence="1 2">
    <name type="scientific">Leptidea sinapis</name>
    <dbReference type="NCBI Taxonomy" id="189913"/>
    <lineage>
        <taxon>Eukaryota</taxon>
        <taxon>Metazoa</taxon>
        <taxon>Ecdysozoa</taxon>
        <taxon>Arthropoda</taxon>
        <taxon>Hexapoda</taxon>
        <taxon>Insecta</taxon>
        <taxon>Pterygota</taxon>
        <taxon>Neoptera</taxon>
        <taxon>Endopterygota</taxon>
        <taxon>Lepidoptera</taxon>
        <taxon>Glossata</taxon>
        <taxon>Ditrysia</taxon>
        <taxon>Papilionoidea</taxon>
        <taxon>Pieridae</taxon>
        <taxon>Dismorphiinae</taxon>
        <taxon>Leptidea</taxon>
    </lineage>
</organism>
<dbReference type="EMBL" id="FZQP02001059">
    <property type="protein sequence ID" value="VVC91450.1"/>
    <property type="molecule type" value="Genomic_DNA"/>
</dbReference>
<accession>A0A5E4PZS3</accession>